<keyword evidence="2" id="KW-0472">Membrane</keyword>
<keyword evidence="2" id="KW-1133">Transmembrane helix</keyword>
<dbReference type="SMART" id="SM01265">
    <property type="entry name" value="Mab-21"/>
    <property type="match status" value="1"/>
</dbReference>
<keyword evidence="4" id="KW-1185">Reference proteome</keyword>
<feature type="compositionally biased region" description="Low complexity" evidence="1">
    <location>
        <begin position="233"/>
        <end position="248"/>
    </location>
</feature>
<proteinExistence type="predicted"/>
<dbReference type="AlphaFoldDB" id="A0ABD3W3Z1"/>
<comment type="caution">
    <text evidence="3">The sequence shown here is derived from an EMBL/GenBank/DDBJ whole genome shotgun (WGS) entry which is preliminary data.</text>
</comment>
<evidence type="ECO:0000256" key="2">
    <source>
        <dbReference type="SAM" id="Phobius"/>
    </source>
</evidence>
<reference evidence="3 4" key="1">
    <citation type="submission" date="2024-11" db="EMBL/GenBank/DDBJ databases">
        <title>Chromosome-level genome assembly of the freshwater bivalve Anodonta woodiana.</title>
        <authorList>
            <person name="Chen X."/>
        </authorList>
    </citation>
    <scope>NUCLEOTIDE SEQUENCE [LARGE SCALE GENOMIC DNA]</scope>
    <source>
        <strain evidence="3">MN2024</strain>
        <tissue evidence="3">Gills</tissue>
    </source>
</reference>
<dbReference type="EMBL" id="JBJQND010000009">
    <property type="protein sequence ID" value="KAL3867463.1"/>
    <property type="molecule type" value="Genomic_DNA"/>
</dbReference>
<dbReference type="PANTHER" id="PTHR10656">
    <property type="entry name" value="CELL FATE DETERMINING PROTEIN MAB21-RELATED"/>
    <property type="match status" value="1"/>
</dbReference>
<evidence type="ECO:0000313" key="3">
    <source>
        <dbReference type="EMBL" id="KAL3867463.1"/>
    </source>
</evidence>
<dbReference type="Gene3D" id="3.30.460.90">
    <property type="match status" value="1"/>
</dbReference>
<evidence type="ECO:0008006" key="5">
    <source>
        <dbReference type="Google" id="ProtNLM"/>
    </source>
</evidence>
<name>A0ABD3W3Z1_SINWO</name>
<sequence length="705" mass="81064">MFQWNLSLNGTEYYQLDVDLHVWRCPEETYQKDSLSQNVHAENEDVPNTILKEYLGPDIFNFFVGFFSPHTNQETIKEECKHVQGFQYHFQIFPLTVVYWGAVIVGCLISLLVVLSFMNKFFHYVTKKRQETVVEKVVKQEQAELVETKRCAEIQPPEKTFFGKTGVIVALAWQQYIQAEPSAIKRVDISEFLQCTIDDLLIHLDELLLKRNDINGVGNDTSQVYATPRPVRRSASVRSRSRLGSSPGFSLSSEITSQIKNPQWLEFEWYFESFGWKEPRLVDLEEQKCSELGKKLLNYQKRLCSLKHEQWKASILVVSYTLMLLQKEFEQITLSSKIHFVAFFGTGLATKGLQVTKASHFDIHFVLQMENLSISDVMLPTSDNKIPQGKIMLSIKNHSESFKSSPKLVQAINVNGMKKQCLSSSELLLGAEELVDIALQNLYTRSRILMDQLPFQIKRAATADLVLTLDTKGLFGLGVQEIKINMIPSLPLPVMGWYQAAQIYAVPVADMNSFKQNTVVHTPFHPEFIWSLSFGDLDDLFQSNVQLKMKMAGVDSCHKTVLQILLVLLTTGARNNLLYRGELTAQQITTVVNFLLLESCPGQWHYQYLPDRFSDCIHFLRSALHHGRLPNFFDSPHLREKMPFLKIVPILNCVRQEHLLVGIKQEYLEKSLAYIEQSLQDSGLTECVKDKYSEDMWEYEFFVFN</sequence>
<accession>A0ABD3W3Z1</accession>
<dbReference type="Proteomes" id="UP001634394">
    <property type="component" value="Unassembled WGS sequence"/>
</dbReference>
<feature type="transmembrane region" description="Helical" evidence="2">
    <location>
        <begin position="97"/>
        <end position="118"/>
    </location>
</feature>
<gene>
    <name evidence="3" type="ORF">ACJMK2_044665</name>
</gene>
<dbReference type="Gene3D" id="1.10.1410.40">
    <property type="match status" value="1"/>
</dbReference>
<protein>
    <recommendedName>
        <fullName evidence="5">Mab-21-like HhH/H2TH-like domain-containing protein</fullName>
    </recommendedName>
</protein>
<evidence type="ECO:0000256" key="1">
    <source>
        <dbReference type="SAM" id="MobiDB-lite"/>
    </source>
</evidence>
<feature type="region of interest" description="Disordered" evidence="1">
    <location>
        <begin position="229"/>
        <end position="248"/>
    </location>
</feature>
<evidence type="ECO:0000313" key="4">
    <source>
        <dbReference type="Proteomes" id="UP001634394"/>
    </source>
</evidence>
<dbReference type="InterPro" id="IPR024810">
    <property type="entry name" value="MAB21L/cGLR"/>
</dbReference>
<dbReference type="PANTHER" id="PTHR10656:SF9">
    <property type="entry name" value="INOSITOL 1,4,5-TRISPHOSPHATE RECEPTOR-INTERACTING PROTEIN-LIKE 2"/>
    <property type="match status" value="1"/>
</dbReference>
<organism evidence="3 4">
    <name type="scientific">Sinanodonta woodiana</name>
    <name type="common">Chinese pond mussel</name>
    <name type="synonym">Anodonta woodiana</name>
    <dbReference type="NCBI Taxonomy" id="1069815"/>
    <lineage>
        <taxon>Eukaryota</taxon>
        <taxon>Metazoa</taxon>
        <taxon>Spiralia</taxon>
        <taxon>Lophotrochozoa</taxon>
        <taxon>Mollusca</taxon>
        <taxon>Bivalvia</taxon>
        <taxon>Autobranchia</taxon>
        <taxon>Heteroconchia</taxon>
        <taxon>Palaeoheterodonta</taxon>
        <taxon>Unionida</taxon>
        <taxon>Unionoidea</taxon>
        <taxon>Unionidae</taxon>
        <taxon>Unioninae</taxon>
        <taxon>Sinanodonta</taxon>
    </lineage>
</organism>
<keyword evidence="2" id="KW-0812">Transmembrane</keyword>